<dbReference type="InterPro" id="IPR012347">
    <property type="entry name" value="Ferritin-like"/>
</dbReference>
<dbReference type="NCBIfam" id="TIGR02284">
    <property type="entry name" value="PA2169 family four-helix-bundle protein"/>
    <property type="match status" value="1"/>
</dbReference>
<name>I3Z004_AEQSU</name>
<reference evidence="2 3" key="1">
    <citation type="submission" date="2012-06" db="EMBL/GenBank/DDBJ databases">
        <title>The complete genome of Aequorivita sublithincola DSM 14238.</title>
        <authorList>
            <consortium name="US DOE Joint Genome Institute (JGI-PGF)"/>
            <person name="Lucas S."/>
            <person name="Copeland A."/>
            <person name="Lapidus A."/>
            <person name="Goodwin L."/>
            <person name="Pitluck S."/>
            <person name="Peters L."/>
            <person name="Munk A.C.C."/>
            <person name="Kyrpides N."/>
            <person name="Mavromatis K."/>
            <person name="Pagani I."/>
            <person name="Ivanova N."/>
            <person name="Ovchinnikova G."/>
            <person name="Zeytun A."/>
            <person name="Detter J.C."/>
            <person name="Han C."/>
            <person name="Land M."/>
            <person name="Hauser L."/>
            <person name="Markowitz V."/>
            <person name="Cheng J.-F."/>
            <person name="Hugenholtz P."/>
            <person name="Woyke T."/>
            <person name="Wu D."/>
            <person name="Tindall B."/>
            <person name="Faehnrich R."/>
            <person name="Brambilla E."/>
            <person name="Klenk H.-P."/>
            <person name="Eisen J.A."/>
        </authorList>
    </citation>
    <scope>NUCLEOTIDE SEQUENCE [LARGE SCALE GENOMIC DNA]</scope>
    <source>
        <strain evidence="3">DSM 14238 / LMG 21431 / ACAM 643 / 9-3</strain>
    </source>
</reference>
<dbReference type="SUPFAM" id="SSF47240">
    <property type="entry name" value="Ferritin-like"/>
    <property type="match status" value="1"/>
</dbReference>
<accession>I3Z004</accession>
<gene>
    <name evidence="2" type="ordered locus">Aeqsu_3137</name>
</gene>
<evidence type="ECO:0000259" key="1">
    <source>
        <dbReference type="Pfam" id="PF09537"/>
    </source>
</evidence>
<dbReference type="RefSeq" id="WP_014783821.1">
    <property type="nucleotide sequence ID" value="NC_018013.1"/>
</dbReference>
<dbReference type="eggNOG" id="COG1633">
    <property type="taxonomic scope" value="Bacteria"/>
</dbReference>
<dbReference type="KEGG" id="asl:Aeqsu_3137"/>
<dbReference type="InterPro" id="IPR019052">
    <property type="entry name" value="DUF2383"/>
</dbReference>
<evidence type="ECO:0000313" key="3">
    <source>
        <dbReference type="Proteomes" id="UP000006049"/>
    </source>
</evidence>
<dbReference type="Gene3D" id="1.20.1260.10">
    <property type="match status" value="1"/>
</dbReference>
<dbReference type="InterPro" id="IPR011971">
    <property type="entry name" value="CHP02284"/>
</dbReference>
<dbReference type="AlphaFoldDB" id="I3Z004"/>
<organism evidence="2 3">
    <name type="scientific">Aequorivita sublithincola (strain DSM 14238 / LMG 21431 / ACAM 643 / 9-3)</name>
    <dbReference type="NCBI Taxonomy" id="746697"/>
    <lineage>
        <taxon>Bacteria</taxon>
        <taxon>Pseudomonadati</taxon>
        <taxon>Bacteroidota</taxon>
        <taxon>Flavobacteriia</taxon>
        <taxon>Flavobacteriales</taxon>
        <taxon>Flavobacteriaceae</taxon>
        <taxon>Aequorivita</taxon>
    </lineage>
</organism>
<protein>
    <recommendedName>
        <fullName evidence="1">DUF2383 domain-containing protein</fullName>
    </recommendedName>
</protein>
<keyword evidence="3" id="KW-1185">Reference proteome</keyword>
<dbReference type="InterPro" id="IPR009078">
    <property type="entry name" value="Ferritin-like_SF"/>
</dbReference>
<dbReference type="PATRIC" id="fig|746697.3.peg.3189"/>
<dbReference type="STRING" id="746697.Aeqsu_3137"/>
<dbReference type="EMBL" id="CP003280">
    <property type="protein sequence ID" value="AFL82572.1"/>
    <property type="molecule type" value="Genomic_DNA"/>
</dbReference>
<feature type="domain" description="DUF2383" evidence="1">
    <location>
        <begin position="7"/>
        <end position="117"/>
    </location>
</feature>
<dbReference type="Pfam" id="PF09537">
    <property type="entry name" value="DUF2383"/>
    <property type="match status" value="1"/>
</dbReference>
<dbReference type="HOGENOM" id="CLU_114531_1_0_10"/>
<proteinExistence type="predicted"/>
<dbReference type="OrthoDB" id="282393at2"/>
<sequence>MKSSEEISKKINLLIEKNNDAYKGFKKASENAESTHLRDYLLQQASERQSFAHKLSGNLKAYNPDFKIDTDGSATGSVHRAWIDIKATLSLDDDESILEECIRGDKASVEEYREFLTDYPTAASEISHTIKEQLHNIQSTLDRVKRLEDIH</sequence>
<dbReference type="Proteomes" id="UP000006049">
    <property type="component" value="Chromosome"/>
</dbReference>
<evidence type="ECO:0000313" key="2">
    <source>
        <dbReference type="EMBL" id="AFL82572.1"/>
    </source>
</evidence>